<dbReference type="SUPFAM" id="SSF48350">
    <property type="entry name" value="GTPase activation domain, GAP"/>
    <property type="match status" value="1"/>
</dbReference>
<gene>
    <name evidence="2" type="ORF">GOODEAATRI_005303</name>
</gene>
<dbReference type="PROSITE" id="PS50238">
    <property type="entry name" value="RHOGAP"/>
    <property type="match status" value="1"/>
</dbReference>
<keyword evidence="3" id="KW-1185">Reference proteome</keyword>
<evidence type="ECO:0000313" key="3">
    <source>
        <dbReference type="Proteomes" id="UP001476798"/>
    </source>
</evidence>
<sequence>MLLGVASSPAYPAQYGLTLLSVVRHLARLCLHGSKNQLSPRILAENFSPVLFRQPAGWVTDTPPQQAASLYWAGNFDRF</sequence>
<reference evidence="2 3" key="1">
    <citation type="submission" date="2021-06" db="EMBL/GenBank/DDBJ databases">
        <authorList>
            <person name="Palmer J.M."/>
        </authorList>
    </citation>
    <scope>NUCLEOTIDE SEQUENCE [LARGE SCALE GENOMIC DNA]</scope>
    <source>
        <strain evidence="2 3">GA_2019</strain>
        <tissue evidence="2">Muscle</tissue>
    </source>
</reference>
<dbReference type="InterPro" id="IPR000198">
    <property type="entry name" value="RhoGAP_dom"/>
</dbReference>
<comment type="caution">
    <text evidence="2">The sequence shown here is derived from an EMBL/GenBank/DDBJ whole genome shotgun (WGS) entry which is preliminary data.</text>
</comment>
<organism evidence="2 3">
    <name type="scientific">Goodea atripinnis</name>
    <dbReference type="NCBI Taxonomy" id="208336"/>
    <lineage>
        <taxon>Eukaryota</taxon>
        <taxon>Metazoa</taxon>
        <taxon>Chordata</taxon>
        <taxon>Craniata</taxon>
        <taxon>Vertebrata</taxon>
        <taxon>Euteleostomi</taxon>
        <taxon>Actinopterygii</taxon>
        <taxon>Neopterygii</taxon>
        <taxon>Teleostei</taxon>
        <taxon>Neoteleostei</taxon>
        <taxon>Acanthomorphata</taxon>
        <taxon>Ovalentaria</taxon>
        <taxon>Atherinomorphae</taxon>
        <taxon>Cyprinodontiformes</taxon>
        <taxon>Goodeidae</taxon>
        <taxon>Goodea</taxon>
    </lineage>
</organism>
<evidence type="ECO:0000259" key="1">
    <source>
        <dbReference type="PROSITE" id="PS50238"/>
    </source>
</evidence>
<dbReference type="Proteomes" id="UP001476798">
    <property type="component" value="Unassembled WGS sequence"/>
</dbReference>
<name>A0ABV0PL11_9TELE</name>
<protein>
    <recommendedName>
        <fullName evidence="1">Rho-GAP domain-containing protein</fullName>
    </recommendedName>
</protein>
<proteinExistence type="predicted"/>
<dbReference type="Gene3D" id="1.10.555.10">
    <property type="entry name" value="Rho GTPase activation protein"/>
    <property type="match status" value="1"/>
</dbReference>
<evidence type="ECO:0000313" key="2">
    <source>
        <dbReference type="EMBL" id="MEQ2184180.1"/>
    </source>
</evidence>
<dbReference type="EMBL" id="JAHRIO010080203">
    <property type="protein sequence ID" value="MEQ2184180.1"/>
    <property type="molecule type" value="Genomic_DNA"/>
</dbReference>
<feature type="domain" description="Rho-GAP" evidence="1">
    <location>
        <begin position="1"/>
        <end position="79"/>
    </location>
</feature>
<accession>A0ABV0PL11</accession>
<dbReference type="InterPro" id="IPR008936">
    <property type="entry name" value="Rho_GTPase_activation_prot"/>
</dbReference>
<feature type="non-terminal residue" evidence="2">
    <location>
        <position position="79"/>
    </location>
</feature>